<evidence type="ECO:0000313" key="2">
    <source>
        <dbReference type="Proteomes" id="UP000095287"/>
    </source>
</evidence>
<name>A0A1I8ASZ4_9BILA</name>
<organism evidence="2 3">
    <name type="scientific">Steinernema glaseri</name>
    <dbReference type="NCBI Taxonomy" id="37863"/>
    <lineage>
        <taxon>Eukaryota</taxon>
        <taxon>Metazoa</taxon>
        <taxon>Ecdysozoa</taxon>
        <taxon>Nematoda</taxon>
        <taxon>Chromadorea</taxon>
        <taxon>Rhabditida</taxon>
        <taxon>Tylenchina</taxon>
        <taxon>Panagrolaimomorpha</taxon>
        <taxon>Strongyloidoidea</taxon>
        <taxon>Steinernematidae</taxon>
        <taxon>Steinernema</taxon>
    </lineage>
</organism>
<accession>A0A1I8ASZ4</accession>
<dbReference type="Proteomes" id="UP000095287">
    <property type="component" value="Unplaced"/>
</dbReference>
<dbReference type="WBParaSite" id="L893_g8567.t2">
    <property type="protein sequence ID" value="L893_g8567.t2"/>
    <property type="gene ID" value="L893_g8567"/>
</dbReference>
<dbReference type="AlphaFoldDB" id="A0A1I8ASZ4"/>
<evidence type="ECO:0000313" key="3">
    <source>
        <dbReference type="WBParaSite" id="L893_g8567.t2"/>
    </source>
</evidence>
<protein>
    <submittedName>
        <fullName evidence="3">Helitron helicase</fullName>
    </submittedName>
</protein>
<evidence type="ECO:0000256" key="1">
    <source>
        <dbReference type="SAM" id="MobiDB-lite"/>
    </source>
</evidence>
<feature type="region of interest" description="Disordered" evidence="1">
    <location>
        <begin position="1"/>
        <end position="20"/>
    </location>
</feature>
<keyword evidence="2" id="KW-1185">Reference proteome</keyword>
<proteinExistence type="predicted"/>
<sequence length="336" mass="38213">MSWRDTLGYRQNAGTPEAPSAEMAAPLELFEKYDEITVRCIADGTRWLQIAATMTTSIYNCMQVNCNACVNISSSGGALSGRIVGEHNHSVDSSQGVSNHWTLDSIDEPLIQFDEEPRITLNEQPLIIFDEEPHIPFNEEPLIQFDEEPQIHCNVEPQIQFNEEQHIQFNEEQHIQSNEERRIQSNEERHIPPNEEQHIQFGIAESNHRPRSSRHSLQYLPSAANGNVQFSFVTINLFHHMSQRSVEYRLEFLRESGEQLTLKQAVENVIDRNNLRSQHMSLIVWVKRAGTNTDVSYDDILIHGATYDMFTTVGAAANIICFPSLEDGGAPVFPVK</sequence>
<reference evidence="3" key="1">
    <citation type="submission" date="2016-11" db="UniProtKB">
        <authorList>
            <consortium name="WormBaseParasite"/>
        </authorList>
    </citation>
    <scope>IDENTIFICATION</scope>
</reference>